<keyword evidence="2" id="KW-0812">Transmembrane</keyword>
<dbReference type="InterPro" id="IPR051276">
    <property type="entry name" value="Saccharopine_DH-like_oxidrdct"/>
</dbReference>
<dbReference type="InParanoid" id="A0A2J7REF3"/>
<sequence>MFSELSAMGSQGDKLDIIIFGATGFTGKVVVYEMVKLAKEKGVKWGISGRTRNKLEDVLKEVGEKTGEDLAGVRIVLADVNDASSLQNMASQAHVVVNCVGPYRLYGEAVVSACIASGTHHVDVSGEPQYMEKMQLEYHKAAEEKGVYAISSCGFDSIPADLGTVYLMNKFKGDLNSVETYLTFGATGPVQGASIHYGTWESAVYGLAHYSELSPLRQKLFPERLPEFTPKLKRRTLFKNERIDGWCVPFPGSDRSVMLRSQRYFFEQEKLRPAQVQTYMIIQSVLTLFAVGVLGLIFVLLSKFQFGRRLLLEYPRLFSAGAVSHEGPSEENMKNSYFSLTLFGEGWKERLSEPTDEHNLPPNKHVVVKVSGKDPGYGLTGVILLLTAVTILKENDKMPGRGGVYPPGAAFAKTSLLEELDKHGLKFEVVSSTEN</sequence>
<reference evidence="4 5" key="1">
    <citation type="submission" date="2017-12" db="EMBL/GenBank/DDBJ databases">
        <title>Hemimetabolous genomes reveal molecular basis of termite eusociality.</title>
        <authorList>
            <person name="Harrison M.C."/>
            <person name="Jongepier E."/>
            <person name="Robertson H.M."/>
            <person name="Arning N."/>
            <person name="Bitard-Feildel T."/>
            <person name="Chao H."/>
            <person name="Childers C.P."/>
            <person name="Dinh H."/>
            <person name="Doddapaneni H."/>
            <person name="Dugan S."/>
            <person name="Gowin J."/>
            <person name="Greiner C."/>
            <person name="Han Y."/>
            <person name="Hu H."/>
            <person name="Hughes D.S.T."/>
            <person name="Huylmans A.-K."/>
            <person name="Kemena C."/>
            <person name="Kremer L.P.M."/>
            <person name="Lee S.L."/>
            <person name="Lopez-Ezquerra A."/>
            <person name="Mallet L."/>
            <person name="Monroy-Kuhn J.M."/>
            <person name="Moser A."/>
            <person name="Murali S.C."/>
            <person name="Muzny D.M."/>
            <person name="Otani S."/>
            <person name="Piulachs M.-D."/>
            <person name="Poelchau M."/>
            <person name="Qu J."/>
            <person name="Schaub F."/>
            <person name="Wada-Katsumata A."/>
            <person name="Worley K.C."/>
            <person name="Xie Q."/>
            <person name="Ylla G."/>
            <person name="Poulsen M."/>
            <person name="Gibbs R.A."/>
            <person name="Schal C."/>
            <person name="Richards S."/>
            <person name="Belles X."/>
            <person name="Korb J."/>
            <person name="Bornberg-Bauer E."/>
        </authorList>
    </citation>
    <scope>NUCLEOTIDE SEQUENCE [LARGE SCALE GENOMIC DNA]</scope>
    <source>
        <tissue evidence="4">Whole body</tissue>
    </source>
</reference>
<evidence type="ECO:0000256" key="1">
    <source>
        <dbReference type="ARBA" id="ARBA00038048"/>
    </source>
</evidence>
<feature type="transmembrane region" description="Helical" evidence="2">
    <location>
        <begin position="279"/>
        <end position="301"/>
    </location>
</feature>
<evidence type="ECO:0000256" key="2">
    <source>
        <dbReference type="SAM" id="Phobius"/>
    </source>
</evidence>
<dbReference type="FunFam" id="3.40.50.720:FF:000178">
    <property type="entry name" value="Saccharopine dehydrogenase-like oxidoreductase"/>
    <property type="match status" value="1"/>
</dbReference>
<dbReference type="STRING" id="105785.A0A2J7REF3"/>
<organism evidence="4 5">
    <name type="scientific">Cryptotermes secundus</name>
    <dbReference type="NCBI Taxonomy" id="105785"/>
    <lineage>
        <taxon>Eukaryota</taxon>
        <taxon>Metazoa</taxon>
        <taxon>Ecdysozoa</taxon>
        <taxon>Arthropoda</taxon>
        <taxon>Hexapoda</taxon>
        <taxon>Insecta</taxon>
        <taxon>Pterygota</taxon>
        <taxon>Neoptera</taxon>
        <taxon>Polyneoptera</taxon>
        <taxon>Dictyoptera</taxon>
        <taxon>Blattodea</taxon>
        <taxon>Blattoidea</taxon>
        <taxon>Termitoidae</taxon>
        <taxon>Kalotermitidae</taxon>
        <taxon>Cryptotermitinae</taxon>
        <taxon>Cryptotermes</taxon>
    </lineage>
</organism>
<evidence type="ECO:0000313" key="4">
    <source>
        <dbReference type="EMBL" id="PNF39200.1"/>
    </source>
</evidence>
<dbReference type="OrthoDB" id="10268090at2759"/>
<feature type="domain" description="Saccharopine dehydrogenase NADP binding" evidence="3">
    <location>
        <begin position="17"/>
        <end position="150"/>
    </location>
</feature>
<accession>A0A2J7REF3</accession>
<dbReference type="AlphaFoldDB" id="A0A2J7REF3"/>
<dbReference type="InterPro" id="IPR036291">
    <property type="entry name" value="NAD(P)-bd_dom_sf"/>
</dbReference>
<dbReference type="Gene3D" id="3.40.50.720">
    <property type="entry name" value="NAD(P)-binding Rossmann-like Domain"/>
    <property type="match status" value="1"/>
</dbReference>
<dbReference type="GO" id="GO:0009247">
    <property type="term" value="P:glycolipid biosynthetic process"/>
    <property type="evidence" value="ECO:0007669"/>
    <property type="project" value="TreeGrafter"/>
</dbReference>
<dbReference type="GO" id="GO:0005811">
    <property type="term" value="C:lipid droplet"/>
    <property type="evidence" value="ECO:0007669"/>
    <property type="project" value="TreeGrafter"/>
</dbReference>
<evidence type="ECO:0000259" key="3">
    <source>
        <dbReference type="Pfam" id="PF03435"/>
    </source>
</evidence>
<keyword evidence="2" id="KW-0472">Membrane</keyword>
<dbReference type="PANTHER" id="PTHR12286:SF5">
    <property type="entry name" value="SACCHAROPINE DEHYDROGENASE-LIKE OXIDOREDUCTASE"/>
    <property type="match status" value="1"/>
</dbReference>
<dbReference type="InterPro" id="IPR005097">
    <property type="entry name" value="Sacchrp_dh_NADP-bd"/>
</dbReference>
<comment type="similarity">
    <text evidence="1">Belongs to the saccharopine dehydrogenase family.</text>
</comment>
<dbReference type="Proteomes" id="UP000235965">
    <property type="component" value="Unassembled WGS sequence"/>
</dbReference>
<dbReference type="GO" id="GO:0005886">
    <property type="term" value="C:plasma membrane"/>
    <property type="evidence" value="ECO:0007669"/>
    <property type="project" value="TreeGrafter"/>
</dbReference>
<keyword evidence="5" id="KW-1185">Reference proteome</keyword>
<proteinExistence type="inferred from homology"/>
<dbReference type="Pfam" id="PF03435">
    <property type="entry name" value="Sacchrp_dh_NADP"/>
    <property type="match status" value="1"/>
</dbReference>
<dbReference type="EMBL" id="NEVH01005277">
    <property type="protein sequence ID" value="PNF39200.1"/>
    <property type="molecule type" value="Genomic_DNA"/>
</dbReference>
<keyword evidence="2" id="KW-1133">Transmembrane helix</keyword>
<evidence type="ECO:0000313" key="5">
    <source>
        <dbReference type="Proteomes" id="UP000235965"/>
    </source>
</evidence>
<name>A0A2J7REF3_9NEOP</name>
<gene>
    <name evidence="4" type="ORF">B7P43_G01305</name>
</gene>
<protein>
    <submittedName>
        <fullName evidence="4">Saccharopine dehydrogenase-like oxidoreductase</fullName>
    </submittedName>
</protein>
<comment type="caution">
    <text evidence="4">The sequence shown here is derived from an EMBL/GenBank/DDBJ whole genome shotgun (WGS) entry which is preliminary data.</text>
</comment>
<dbReference type="FunCoup" id="A0A2J7REF3">
    <property type="interactions" value="403"/>
</dbReference>
<dbReference type="SUPFAM" id="SSF51735">
    <property type="entry name" value="NAD(P)-binding Rossmann-fold domains"/>
    <property type="match status" value="1"/>
</dbReference>
<dbReference type="PANTHER" id="PTHR12286">
    <property type="entry name" value="SACCHAROPINE DEHYDROGENASE-LIKE OXIDOREDUCTASE"/>
    <property type="match status" value="1"/>
</dbReference>
<dbReference type="GO" id="GO:0005739">
    <property type="term" value="C:mitochondrion"/>
    <property type="evidence" value="ECO:0007669"/>
    <property type="project" value="TreeGrafter"/>
</dbReference>